<dbReference type="PANTHER" id="PTHR48104:SF30">
    <property type="entry name" value="METACASPASE-1"/>
    <property type="match status" value="1"/>
</dbReference>
<dbReference type="Pfam" id="PF00656">
    <property type="entry name" value="Peptidase_C14"/>
    <property type="match status" value="1"/>
</dbReference>
<gene>
    <name evidence="3" type="ORF">K402DRAFT_154997</name>
</gene>
<sequence>MSRPRPRKSLLIGINYVGSQHELRGCHADVQNVAEFLTFRGYSNSRRSQVIMRDDRYTDPDGPMWPNGHNILAAMDWLVSAPGTCCFLHYSGHGGQVRDPDGYLENDIDDTIVPVDYETRGQLASDILHRHLVTSMAPGCTLFIVFDCCHSGSAVELPYVYRSDADGNVGLMDNLKIGVELIGEAGDLLAGGFSFNKLGEARELYGGATDFFRGLKHMGEAGGDEDGLQAEDEFQSEYGSENKMVTLFSGCRDDQTSADASIAGANVGAMSWAFLETMKRQQYPTYLTTLQMTRGLLDESNYSQIPQLSMGLEMDLDQPLVI</sequence>
<dbReference type="Gene3D" id="3.40.50.12660">
    <property type="match status" value="2"/>
</dbReference>
<name>A0A6G1GTB9_9PEZI</name>
<evidence type="ECO:0000259" key="2">
    <source>
        <dbReference type="Pfam" id="PF00656"/>
    </source>
</evidence>
<dbReference type="PANTHER" id="PTHR48104">
    <property type="entry name" value="METACASPASE-4"/>
    <property type="match status" value="1"/>
</dbReference>
<dbReference type="EMBL" id="ML977171">
    <property type="protein sequence ID" value="KAF1984030.1"/>
    <property type="molecule type" value="Genomic_DNA"/>
</dbReference>
<accession>A0A6G1GTB9</accession>
<protein>
    <submittedName>
        <fullName evidence="3">Peptidase C14</fullName>
    </submittedName>
</protein>
<dbReference type="InterPro" id="IPR011600">
    <property type="entry name" value="Pept_C14_caspase"/>
</dbReference>
<reference evidence="3" key="1">
    <citation type="journal article" date="2020" name="Stud. Mycol.">
        <title>101 Dothideomycetes genomes: a test case for predicting lifestyles and emergence of pathogens.</title>
        <authorList>
            <person name="Haridas S."/>
            <person name="Albert R."/>
            <person name="Binder M."/>
            <person name="Bloem J."/>
            <person name="Labutti K."/>
            <person name="Salamov A."/>
            <person name="Andreopoulos B."/>
            <person name="Baker S."/>
            <person name="Barry K."/>
            <person name="Bills G."/>
            <person name="Bluhm B."/>
            <person name="Cannon C."/>
            <person name="Castanera R."/>
            <person name="Culley D."/>
            <person name="Daum C."/>
            <person name="Ezra D."/>
            <person name="Gonzalez J."/>
            <person name="Henrissat B."/>
            <person name="Kuo A."/>
            <person name="Liang C."/>
            <person name="Lipzen A."/>
            <person name="Lutzoni F."/>
            <person name="Magnuson J."/>
            <person name="Mondo S."/>
            <person name="Nolan M."/>
            <person name="Ohm R."/>
            <person name="Pangilinan J."/>
            <person name="Park H.-J."/>
            <person name="Ramirez L."/>
            <person name="Alfaro M."/>
            <person name="Sun H."/>
            <person name="Tritt A."/>
            <person name="Yoshinaga Y."/>
            <person name="Zwiers L.-H."/>
            <person name="Turgeon B."/>
            <person name="Goodwin S."/>
            <person name="Spatafora J."/>
            <person name="Crous P."/>
            <person name="Grigoriev I."/>
        </authorList>
    </citation>
    <scope>NUCLEOTIDE SEQUENCE</scope>
    <source>
        <strain evidence="3">CBS 113979</strain>
    </source>
</reference>
<comment type="similarity">
    <text evidence="1">Belongs to the peptidase C14B family.</text>
</comment>
<dbReference type="GO" id="GO:0005737">
    <property type="term" value="C:cytoplasm"/>
    <property type="evidence" value="ECO:0007669"/>
    <property type="project" value="TreeGrafter"/>
</dbReference>
<keyword evidence="4" id="KW-1185">Reference proteome</keyword>
<dbReference type="GO" id="GO:0004197">
    <property type="term" value="F:cysteine-type endopeptidase activity"/>
    <property type="evidence" value="ECO:0007669"/>
    <property type="project" value="InterPro"/>
</dbReference>
<dbReference type="AlphaFoldDB" id="A0A6G1GTB9"/>
<organism evidence="3 4">
    <name type="scientific">Aulographum hederae CBS 113979</name>
    <dbReference type="NCBI Taxonomy" id="1176131"/>
    <lineage>
        <taxon>Eukaryota</taxon>
        <taxon>Fungi</taxon>
        <taxon>Dikarya</taxon>
        <taxon>Ascomycota</taxon>
        <taxon>Pezizomycotina</taxon>
        <taxon>Dothideomycetes</taxon>
        <taxon>Pleosporomycetidae</taxon>
        <taxon>Aulographales</taxon>
        <taxon>Aulographaceae</taxon>
    </lineage>
</organism>
<evidence type="ECO:0000313" key="3">
    <source>
        <dbReference type="EMBL" id="KAF1984030.1"/>
    </source>
</evidence>
<dbReference type="GO" id="GO:0006508">
    <property type="term" value="P:proteolysis"/>
    <property type="evidence" value="ECO:0007669"/>
    <property type="project" value="InterPro"/>
</dbReference>
<feature type="domain" description="Peptidase C14 caspase" evidence="2">
    <location>
        <begin position="7"/>
        <end position="310"/>
    </location>
</feature>
<evidence type="ECO:0000256" key="1">
    <source>
        <dbReference type="ARBA" id="ARBA00009005"/>
    </source>
</evidence>
<dbReference type="Proteomes" id="UP000800041">
    <property type="component" value="Unassembled WGS sequence"/>
</dbReference>
<evidence type="ECO:0000313" key="4">
    <source>
        <dbReference type="Proteomes" id="UP000800041"/>
    </source>
</evidence>
<proteinExistence type="inferred from homology"/>
<dbReference type="InterPro" id="IPR050452">
    <property type="entry name" value="Metacaspase"/>
</dbReference>
<dbReference type="OrthoDB" id="3223806at2759"/>